<feature type="coiled-coil region" evidence="1">
    <location>
        <begin position="242"/>
        <end position="313"/>
    </location>
</feature>
<dbReference type="Proteomes" id="UP001151760">
    <property type="component" value="Unassembled WGS sequence"/>
</dbReference>
<evidence type="ECO:0008006" key="5">
    <source>
        <dbReference type="Google" id="ProtNLM"/>
    </source>
</evidence>
<evidence type="ECO:0000313" key="3">
    <source>
        <dbReference type="EMBL" id="GJT66991.1"/>
    </source>
</evidence>
<protein>
    <recommendedName>
        <fullName evidence="5">UBN2 domain-containing protein</fullName>
    </recommendedName>
</protein>
<reference evidence="3" key="1">
    <citation type="journal article" date="2022" name="Int. J. Mol. Sci.">
        <title>Draft Genome of Tanacetum Coccineum: Genomic Comparison of Closely Related Tanacetum-Family Plants.</title>
        <authorList>
            <person name="Yamashiro T."/>
            <person name="Shiraishi A."/>
            <person name="Nakayama K."/>
            <person name="Satake H."/>
        </authorList>
    </citation>
    <scope>NUCLEOTIDE SEQUENCE</scope>
</reference>
<keyword evidence="1" id="KW-0175">Coiled coil</keyword>
<organism evidence="3 4">
    <name type="scientific">Tanacetum coccineum</name>
    <dbReference type="NCBI Taxonomy" id="301880"/>
    <lineage>
        <taxon>Eukaryota</taxon>
        <taxon>Viridiplantae</taxon>
        <taxon>Streptophyta</taxon>
        <taxon>Embryophyta</taxon>
        <taxon>Tracheophyta</taxon>
        <taxon>Spermatophyta</taxon>
        <taxon>Magnoliopsida</taxon>
        <taxon>eudicotyledons</taxon>
        <taxon>Gunneridae</taxon>
        <taxon>Pentapetalae</taxon>
        <taxon>asterids</taxon>
        <taxon>campanulids</taxon>
        <taxon>Asterales</taxon>
        <taxon>Asteraceae</taxon>
        <taxon>Asteroideae</taxon>
        <taxon>Anthemideae</taxon>
        <taxon>Anthemidinae</taxon>
        <taxon>Tanacetum</taxon>
    </lineage>
</organism>
<evidence type="ECO:0000313" key="4">
    <source>
        <dbReference type="Proteomes" id="UP001151760"/>
    </source>
</evidence>
<feature type="compositionally biased region" description="Acidic residues" evidence="2">
    <location>
        <begin position="149"/>
        <end position="162"/>
    </location>
</feature>
<proteinExistence type="predicted"/>
<feature type="region of interest" description="Disordered" evidence="2">
    <location>
        <begin position="142"/>
        <end position="162"/>
    </location>
</feature>
<sequence length="391" mass="45158">MQRPHLLNDDFYYEVEDSETKLIKETPYELLEDDQKKKLGKNNKAYMTLIMKESSCVKLPKSLKSLDLDYSNKNHVRKFLRDLLLKWRGKVMATEEAKDLATLPLDEIVENLKVYEMILENDGVVSKTTTKDKVKSLALKPKVTRDQTSDDSDSQYGSDEDVEEEEEAEAFNLVARNFRKFFRRGNWFGRGNRFGNGGNRFNKGRESQKRTRILLEEHGAIVKTVTNIKTTQHENEELLRFNEDFTKTFEKLLKEKRTLKDKNSKLSSKINDLEMEVKKLANDKEVIEPCKKCEVLIKEVDSLECNVSKLQDEALNFLKFKESSIALDDMLSRQKLSQDKEGLGFSKNDKITSTSPNKPIVFLKESQNGNSSKRFVKPIAPQTRFANSRGS</sequence>
<evidence type="ECO:0000256" key="1">
    <source>
        <dbReference type="SAM" id="Coils"/>
    </source>
</evidence>
<feature type="region of interest" description="Disordered" evidence="2">
    <location>
        <begin position="343"/>
        <end position="391"/>
    </location>
</feature>
<keyword evidence="4" id="KW-1185">Reference proteome</keyword>
<accession>A0ABQ5FUD9</accession>
<name>A0ABQ5FUD9_9ASTR</name>
<reference evidence="3" key="2">
    <citation type="submission" date="2022-01" db="EMBL/GenBank/DDBJ databases">
        <authorList>
            <person name="Yamashiro T."/>
            <person name="Shiraishi A."/>
            <person name="Satake H."/>
            <person name="Nakayama K."/>
        </authorList>
    </citation>
    <scope>NUCLEOTIDE SEQUENCE</scope>
</reference>
<dbReference type="EMBL" id="BQNB010017766">
    <property type="protein sequence ID" value="GJT66991.1"/>
    <property type="molecule type" value="Genomic_DNA"/>
</dbReference>
<gene>
    <name evidence="3" type="ORF">Tco_1018471</name>
</gene>
<evidence type="ECO:0000256" key="2">
    <source>
        <dbReference type="SAM" id="MobiDB-lite"/>
    </source>
</evidence>
<comment type="caution">
    <text evidence="3">The sequence shown here is derived from an EMBL/GenBank/DDBJ whole genome shotgun (WGS) entry which is preliminary data.</text>
</comment>